<gene>
    <name evidence="1" type="ORF">RM706_07615</name>
</gene>
<proteinExistence type="predicted"/>
<protein>
    <submittedName>
        <fullName evidence="1">Ribonuclease HII</fullName>
    </submittedName>
</protein>
<organism evidence="1 2">
    <name type="scientific">Croceitalea rosinachiae</name>
    <dbReference type="NCBI Taxonomy" id="3075596"/>
    <lineage>
        <taxon>Bacteria</taxon>
        <taxon>Pseudomonadati</taxon>
        <taxon>Bacteroidota</taxon>
        <taxon>Flavobacteriia</taxon>
        <taxon>Flavobacteriales</taxon>
        <taxon>Flavobacteriaceae</taxon>
        <taxon>Croceitalea</taxon>
    </lineage>
</organism>
<keyword evidence="2" id="KW-1185">Reference proteome</keyword>
<dbReference type="EMBL" id="JAVRHR010000001">
    <property type="protein sequence ID" value="MDT0606892.1"/>
    <property type="molecule type" value="Genomic_DNA"/>
</dbReference>
<reference evidence="1 2" key="1">
    <citation type="submission" date="2023-09" db="EMBL/GenBank/DDBJ databases">
        <authorList>
            <person name="Rey-Velasco X."/>
        </authorList>
    </citation>
    <scope>NUCLEOTIDE SEQUENCE [LARGE SCALE GENOMIC DNA]</scope>
    <source>
        <strain evidence="1 2">F388</strain>
    </source>
</reference>
<name>A0ABU3A9M6_9FLAO</name>
<evidence type="ECO:0000313" key="1">
    <source>
        <dbReference type="EMBL" id="MDT0606892.1"/>
    </source>
</evidence>
<comment type="caution">
    <text evidence="1">The sequence shown here is derived from an EMBL/GenBank/DDBJ whole genome shotgun (WGS) entry which is preliminary data.</text>
</comment>
<evidence type="ECO:0000313" key="2">
    <source>
        <dbReference type="Proteomes" id="UP001255246"/>
    </source>
</evidence>
<dbReference type="RefSeq" id="WP_311350434.1">
    <property type="nucleotide sequence ID" value="NZ_JAVRHR010000001.1"/>
</dbReference>
<dbReference type="Proteomes" id="UP001255246">
    <property type="component" value="Unassembled WGS sequence"/>
</dbReference>
<dbReference type="PROSITE" id="PS51257">
    <property type="entry name" value="PROKAR_LIPOPROTEIN"/>
    <property type="match status" value="1"/>
</dbReference>
<accession>A0ABU3A9M6</accession>
<sequence>MKFRIVFLFMLFLACKEQKTNSDSVLDFFPKNAVAVLKINNLSNFKSEIKNSDIISKTKTSKLYHTIQDKVNSINFLNPDSKCTIAFYELGKDNFEFLFVSAKNTNFFNFENISNKTIETLEYENRTIQKYQLETTDFYSTEEGGKIIVTSSLMLIENSIRTGFNNKPDRALQKLFDTADPTKAASLFINFTSNNNLLTGILKESSKVSPNNFADWVSVDFATDQNLLSFSGVTIANDSIKSFVNLFKGTTPMADGIAAIAPKNSDAIVSYSFGNYEVFAANQKSYLDQAKNNDTIFNTIEEVGLIYLNTKKTVVLNSFGSEDLSETITNIKGQTAAYQGREIFEIKDKDWLSNTFNPLIQNFQCNYGTIIENSFLFAQDKEMLQSIIANVKSGTTFNTSTTYNTAMASLANEASILFVASKKGIQFFLDNEFDNHLGIDFKKIKFKDHAFGGQVVADQKFFHTTALVSKINKTVENNSVGPLFTVELDTDLATDPQFVKNHRTNKQELIVQDTDNFLYLISTNGKVLWKKQLEGRIRGKVHQVDIYKNRKLQLAFCTNNQFLILDRNGEEVPPFNKKFEGGNLNPLAVFDYENTKNYRFVVTQGRKIFMYNNKAEIVTGFTYAEANSPILRAPKHFRMSKKDYLVFLLEDSSISIRHRAGQERLKVSEKINFSDNEVFLYKNKFSTTDKKGVLHQINTKGELTKTNFNLGSNHGMYATSKTLALMNENTLSIKGKKVELEIGVYTSPKIFYINDKIYVSLTDIQNQKIYLFDSQAKPISNFPVYGNSLIDLVDMDGDKKLELVAKDQENSIIVYKIN</sequence>